<dbReference type="Proteomes" id="UP001595190">
    <property type="component" value="Unassembled WGS sequence"/>
</dbReference>
<accession>A0ABV6ZRQ0</accession>
<comment type="caution">
    <text evidence="1">The sequence shown here is derived from an EMBL/GenBank/DDBJ whole genome shotgun (WGS) entry which is preliminary data.</text>
</comment>
<evidence type="ECO:0000313" key="2">
    <source>
        <dbReference type="Proteomes" id="UP001595190"/>
    </source>
</evidence>
<reference evidence="1 2" key="1">
    <citation type="submission" date="2024-09" db="EMBL/GenBank/DDBJ databases">
        <title>Description of Labrys sedimenti sp. nov., isolated from a diclofenac-degrading enrichment culture, and genome-based reclassification of Labrys portucalensis as a later heterotypic synonym of Labrys neptuniae.</title>
        <authorList>
            <person name="Tancsics A."/>
            <person name="Csepanyi A."/>
        </authorList>
    </citation>
    <scope>NUCLEOTIDE SEQUENCE [LARGE SCALE GENOMIC DNA]</scope>
    <source>
        <strain evidence="1 2">LMG 23412</strain>
    </source>
</reference>
<protein>
    <recommendedName>
        <fullName evidence="3">AbrB/MazE/SpoVT family DNA-binding domain-containing protein</fullName>
    </recommendedName>
</protein>
<name>A0ABV6ZRQ0_9HYPH</name>
<sequence length="66" mass="7488">MEEAIFRIEVPPVISTRLRGQESSAFVTRKIDLTLRSKEKSQSRPGNQGWCLVNEADAIEDRIEEG</sequence>
<organism evidence="1 2">
    <name type="scientific">Labrys neptuniae</name>
    <dbReference type="NCBI Taxonomy" id="376174"/>
    <lineage>
        <taxon>Bacteria</taxon>
        <taxon>Pseudomonadati</taxon>
        <taxon>Pseudomonadota</taxon>
        <taxon>Alphaproteobacteria</taxon>
        <taxon>Hyphomicrobiales</taxon>
        <taxon>Xanthobacteraceae</taxon>
        <taxon>Labrys</taxon>
    </lineage>
</organism>
<evidence type="ECO:0008006" key="3">
    <source>
        <dbReference type="Google" id="ProtNLM"/>
    </source>
</evidence>
<gene>
    <name evidence="1" type="ORF">ACETRX_35090</name>
</gene>
<proteinExistence type="predicted"/>
<evidence type="ECO:0000313" key="1">
    <source>
        <dbReference type="EMBL" id="MFC2254866.1"/>
    </source>
</evidence>
<dbReference type="RefSeq" id="WP_394315468.1">
    <property type="nucleotide sequence ID" value="NZ_JBHGPK010000048.1"/>
</dbReference>
<dbReference type="EMBL" id="JBHGPK010000048">
    <property type="protein sequence ID" value="MFC2254866.1"/>
    <property type="molecule type" value="Genomic_DNA"/>
</dbReference>